<keyword evidence="11" id="KW-1185">Reference proteome</keyword>
<name>A0AAD7ZY87_DIPPU</name>
<keyword evidence="4" id="KW-0689">Ribosomal protein</keyword>
<evidence type="ECO:0000313" key="11">
    <source>
        <dbReference type="Proteomes" id="UP001233999"/>
    </source>
</evidence>
<evidence type="ECO:0000256" key="7">
    <source>
        <dbReference type="ARBA" id="ARBA00035138"/>
    </source>
</evidence>
<keyword evidence="5" id="KW-0496">Mitochondrion</keyword>
<protein>
    <recommendedName>
        <fullName evidence="7">Small ribosomal subunit protein mS26</fullName>
    </recommendedName>
    <alternativeName>
        <fullName evidence="8">28S ribosomal protein S26, mitochondrial</fullName>
    </alternativeName>
</protein>
<comment type="subcellular location">
    <subcellularLocation>
        <location evidence="1">Mitochondrion</location>
    </subcellularLocation>
</comment>
<dbReference type="InterPro" id="IPR026140">
    <property type="entry name" value="Ribosomal_mS26"/>
</dbReference>
<dbReference type="AlphaFoldDB" id="A0AAD7ZY87"/>
<evidence type="ECO:0000256" key="4">
    <source>
        <dbReference type="ARBA" id="ARBA00022980"/>
    </source>
</evidence>
<keyword evidence="9" id="KW-0175">Coiled coil</keyword>
<reference evidence="10" key="1">
    <citation type="journal article" date="2023" name="IScience">
        <title>Live-bearing cockroach genome reveals convergent evolutionary mechanisms linked to viviparity in insects and beyond.</title>
        <authorList>
            <person name="Fouks B."/>
            <person name="Harrison M.C."/>
            <person name="Mikhailova A.A."/>
            <person name="Marchal E."/>
            <person name="English S."/>
            <person name="Carruthers M."/>
            <person name="Jennings E.C."/>
            <person name="Chiamaka E.L."/>
            <person name="Frigard R.A."/>
            <person name="Pippel M."/>
            <person name="Attardo G.M."/>
            <person name="Benoit J.B."/>
            <person name="Bornberg-Bauer E."/>
            <person name="Tobe S.S."/>
        </authorList>
    </citation>
    <scope>NUCLEOTIDE SEQUENCE</scope>
    <source>
        <strain evidence="10">Stay&amp;Tobe</strain>
    </source>
</reference>
<dbReference type="PANTHER" id="PTHR21035:SF2">
    <property type="entry name" value="SMALL RIBOSOMAL SUBUNIT PROTEIN MS26"/>
    <property type="match status" value="1"/>
</dbReference>
<evidence type="ECO:0000313" key="10">
    <source>
        <dbReference type="EMBL" id="KAJ9588969.1"/>
    </source>
</evidence>
<dbReference type="EMBL" id="JASPKZ010005291">
    <property type="protein sequence ID" value="KAJ9588969.1"/>
    <property type="molecule type" value="Genomic_DNA"/>
</dbReference>
<gene>
    <name evidence="10" type="ORF">L9F63_017729</name>
</gene>
<accession>A0AAD7ZY87</accession>
<sequence length="216" mass="25892">MFKFSNILNYTLKVNSNLKSDLLINSTSIQCVRWGRKPRWLPMAKSKLFRIPERPKIGENERIELKRLHDRYKTHMHAIRNYFQEETAKTSKTSVLALQEIEDEEQEHVRCMKENDEWNKQVALLREQRLKVEAERRREEVLKSMDEAQERKKLRLEEIEKMVREEKEKSKYYITAENIDKAIEDALATTVDHNFAVDLEGHLFKGRQTKPSDIYR</sequence>
<evidence type="ECO:0000256" key="3">
    <source>
        <dbReference type="ARBA" id="ARBA00022946"/>
    </source>
</evidence>
<evidence type="ECO:0000256" key="9">
    <source>
        <dbReference type="SAM" id="Coils"/>
    </source>
</evidence>
<evidence type="ECO:0000256" key="2">
    <source>
        <dbReference type="ARBA" id="ARBA00009672"/>
    </source>
</evidence>
<evidence type="ECO:0000256" key="6">
    <source>
        <dbReference type="ARBA" id="ARBA00023274"/>
    </source>
</evidence>
<keyword evidence="3" id="KW-0809">Transit peptide</keyword>
<feature type="coiled-coil region" evidence="9">
    <location>
        <begin position="101"/>
        <end position="169"/>
    </location>
</feature>
<evidence type="ECO:0000256" key="1">
    <source>
        <dbReference type="ARBA" id="ARBA00004173"/>
    </source>
</evidence>
<dbReference type="Proteomes" id="UP001233999">
    <property type="component" value="Unassembled WGS sequence"/>
</dbReference>
<proteinExistence type="inferred from homology"/>
<comment type="similarity">
    <text evidence="2">Belongs to the mitochondrion-specific ribosomal protein mS26 family.</text>
</comment>
<reference evidence="10" key="2">
    <citation type="submission" date="2023-05" db="EMBL/GenBank/DDBJ databases">
        <authorList>
            <person name="Fouks B."/>
        </authorList>
    </citation>
    <scope>NUCLEOTIDE SEQUENCE</scope>
    <source>
        <strain evidence="10">Stay&amp;Tobe</strain>
        <tissue evidence="10">Testes</tissue>
    </source>
</reference>
<dbReference type="GO" id="GO:0005763">
    <property type="term" value="C:mitochondrial small ribosomal subunit"/>
    <property type="evidence" value="ECO:0007669"/>
    <property type="project" value="InterPro"/>
</dbReference>
<evidence type="ECO:0000256" key="5">
    <source>
        <dbReference type="ARBA" id="ARBA00023128"/>
    </source>
</evidence>
<comment type="caution">
    <text evidence="10">The sequence shown here is derived from an EMBL/GenBank/DDBJ whole genome shotgun (WGS) entry which is preliminary data.</text>
</comment>
<evidence type="ECO:0000256" key="8">
    <source>
        <dbReference type="ARBA" id="ARBA00035344"/>
    </source>
</evidence>
<dbReference type="Pfam" id="PF14943">
    <property type="entry name" value="MRP-S26"/>
    <property type="match status" value="1"/>
</dbReference>
<dbReference type="PANTHER" id="PTHR21035">
    <property type="entry name" value="28S RIBOSOMAL PROTEIN S26, MITOCHONDRIAL"/>
    <property type="match status" value="1"/>
</dbReference>
<organism evidence="10 11">
    <name type="scientific">Diploptera punctata</name>
    <name type="common">Pacific beetle cockroach</name>
    <dbReference type="NCBI Taxonomy" id="6984"/>
    <lineage>
        <taxon>Eukaryota</taxon>
        <taxon>Metazoa</taxon>
        <taxon>Ecdysozoa</taxon>
        <taxon>Arthropoda</taxon>
        <taxon>Hexapoda</taxon>
        <taxon>Insecta</taxon>
        <taxon>Pterygota</taxon>
        <taxon>Neoptera</taxon>
        <taxon>Polyneoptera</taxon>
        <taxon>Dictyoptera</taxon>
        <taxon>Blattodea</taxon>
        <taxon>Blaberoidea</taxon>
        <taxon>Blaberidae</taxon>
        <taxon>Diplopterinae</taxon>
        <taxon>Diploptera</taxon>
    </lineage>
</organism>
<keyword evidence="6" id="KW-0687">Ribonucleoprotein</keyword>